<feature type="region of interest" description="Disordered" evidence="9">
    <location>
        <begin position="685"/>
        <end position="706"/>
    </location>
</feature>
<dbReference type="InterPro" id="IPR036249">
    <property type="entry name" value="Thioredoxin-like_sf"/>
</dbReference>
<evidence type="ECO:0000256" key="5">
    <source>
        <dbReference type="ARBA" id="ARBA00023014"/>
    </source>
</evidence>
<keyword evidence="2" id="KW-0479">Metal-binding</keyword>
<keyword evidence="5" id="KW-0411">Iron-sulfur</keyword>
<keyword evidence="4" id="KW-0408">Iron</keyword>
<dbReference type="InterPro" id="IPR013766">
    <property type="entry name" value="Thioredoxin_domain"/>
</dbReference>
<evidence type="ECO:0000256" key="10">
    <source>
        <dbReference type="SAM" id="Phobius"/>
    </source>
</evidence>
<dbReference type="PROSITE" id="PS00194">
    <property type="entry name" value="THIOREDOXIN_1"/>
    <property type="match status" value="1"/>
</dbReference>
<comment type="function">
    <text evidence="7">Mitochondrial ribosome (mitoribosome) assembly factor. Binds at the interface of the head and body domains of the mitochondrial small ribosomal subunit (mt-SSU), occluding the mRNA channel and preventing compaction of the head domain towards the body. Probable inactive methyltransferase: retains the characteristic folding and ability to bind S-adenosyl-L-methionine, but it probably lost its methyltransferase activity.</text>
</comment>
<feature type="region of interest" description="Disordered" evidence="9">
    <location>
        <begin position="373"/>
        <end position="413"/>
    </location>
</feature>
<reference evidence="12" key="1">
    <citation type="submission" date="2021-10" db="EMBL/GenBank/DDBJ databases">
        <authorList>
            <person name="Piombo E."/>
        </authorList>
    </citation>
    <scope>NUCLEOTIDE SEQUENCE</scope>
</reference>
<name>A0A9N9YMY8_9HYPO</name>
<feature type="compositionally biased region" description="Polar residues" evidence="9">
    <location>
        <begin position="386"/>
        <end position="396"/>
    </location>
</feature>
<dbReference type="InterPro" id="IPR029063">
    <property type="entry name" value="SAM-dependent_MTases_sf"/>
</dbReference>
<dbReference type="GO" id="GO:0005763">
    <property type="term" value="C:mitochondrial small ribosomal subunit"/>
    <property type="evidence" value="ECO:0007669"/>
    <property type="project" value="TreeGrafter"/>
</dbReference>
<keyword evidence="10" id="KW-0472">Membrane</keyword>
<dbReference type="GO" id="GO:0008168">
    <property type="term" value="F:methyltransferase activity"/>
    <property type="evidence" value="ECO:0007669"/>
    <property type="project" value="InterPro"/>
</dbReference>
<evidence type="ECO:0000256" key="8">
    <source>
        <dbReference type="SAM" id="Coils"/>
    </source>
</evidence>
<keyword evidence="10" id="KW-0812">Transmembrane</keyword>
<evidence type="ECO:0000256" key="6">
    <source>
        <dbReference type="ARBA" id="ARBA00023128"/>
    </source>
</evidence>
<keyword evidence="10" id="KW-1133">Transmembrane helix</keyword>
<feature type="coiled-coil region" evidence="8">
    <location>
        <begin position="420"/>
        <end position="462"/>
    </location>
</feature>
<keyword evidence="3" id="KW-0809">Transit peptide</keyword>
<evidence type="ECO:0000256" key="1">
    <source>
        <dbReference type="ARBA" id="ARBA00004173"/>
    </source>
</evidence>
<dbReference type="EMBL" id="CABFNQ020000687">
    <property type="protein sequence ID" value="CAH0022839.1"/>
    <property type="molecule type" value="Genomic_DNA"/>
</dbReference>
<comment type="subcellular location">
    <subcellularLocation>
        <location evidence="1">Mitochondrion</location>
    </subcellularLocation>
</comment>
<feature type="transmembrane region" description="Helical" evidence="10">
    <location>
        <begin position="153"/>
        <end position="174"/>
    </location>
</feature>
<feature type="compositionally biased region" description="Basic and acidic residues" evidence="9">
    <location>
        <begin position="685"/>
        <end position="697"/>
    </location>
</feature>
<evidence type="ECO:0000256" key="4">
    <source>
        <dbReference type="ARBA" id="ARBA00023004"/>
    </source>
</evidence>
<evidence type="ECO:0000256" key="3">
    <source>
        <dbReference type="ARBA" id="ARBA00022946"/>
    </source>
</evidence>
<dbReference type="Gene3D" id="3.40.30.10">
    <property type="entry name" value="Glutaredoxin"/>
    <property type="match status" value="1"/>
</dbReference>
<dbReference type="OrthoDB" id="421327at2759"/>
<evidence type="ECO:0000259" key="11">
    <source>
        <dbReference type="PROSITE" id="PS51352"/>
    </source>
</evidence>
<dbReference type="GO" id="GO:0003735">
    <property type="term" value="F:structural constituent of ribosome"/>
    <property type="evidence" value="ECO:0007669"/>
    <property type="project" value="TreeGrafter"/>
</dbReference>
<evidence type="ECO:0000256" key="2">
    <source>
        <dbReference type="ARBA" id="ARBA00022723"/>
    </source>
</evidence>
<dbReference type="PANTHER" id="PTHR13184:SF5">
    <property type="entry name" value="METHYLTRANSFERASE-LIKE PROTEIN 17, MITOCHONDRIAL"/>
    <property type="match status" value="1"/>
</dbReference>
<feature type="compositionally biased region" description="Basic and acidic residues" evidence="9">
    <location>
        <begin position="963"/>
        <end position="981"/>
    </location>
</feature>
<dbReference type="Pfam" id="PF00085">
    <property type="entry name" value="Thioredoxin"/>
    <property type="match status" value="1"/>
</dbReference>
<dbReference type="AlphaFoldDB" id="A0A9N9YMY8"/>
<evidence type="ECO:0000256" key="7">
    <source>
        <dbReference type="ARBA" id="ARBA00045681"/>
    </source>
</evidence>
<comment type="caution">
    <text evidence="12">The sequence shown here is derived from an EMBL/GenBank/DDBJ whole genome shotgun (WGS) entry which is preliminary data.</text>
</comment>
<keyword evidence="6" id="KW-0496">Mitochondrion</keyword>
<evidence type="ECO:0000256" key="9">
    <source>
        <dbReference type="SAM" id="MobiDB-lite"/>
    </source>
</evidence>
<dbReference type="PROSITE" id="PS51352">
    <property type="entry name" value="THIOREDOXIN_2"/>
    <property type="match status" value="1"/>
</dbReference>
<dbReference type="InterPro" id="IPR015324">
    <property type="entry name" value="Ribosomal_Rsm22-like"/>
</dbReference>
<dbReference type="InterPro" id="IPR052571">
    <property type="entry name" value="Mt_RNA_Methyltransferase"/>
</dbReference>
<feature type="region of interest" description="Disordered" evidence="9">
    <location>
        <begin position="955"/>
        <end position="1003"/>
    </location>
</feature>
<feature type="region of interest" description="Disordered" evidence="9">
    <location>
        <begin position="111"/>
        <end position="135"/>
    </location>
</feature>
<proteinExistence type="predicted"/>
<evidence type="ECO:0000313" key="12">
    <source>
        <dbReference type="EMBL" id="CAH0022839.1"/>
    </source>
</evidence>
<keyword evidence="8" id="KW-0175">Coiled coil</keyword>
<dbReference type="GO" id="GO:0006412">
    <property type="term" value="P:translation"/>
    <property type="evidence" value="ECO:0007669"/>
    <property type="project" value="InterPro"/>
</dbReference>
<evidence type="ECO:0000313" key="13">
    <source>
        <dbReference type="Proteomes" id="UP000696573"/>
    </source>
</evidence>
<feature type="compositionally biased region" description="Basic and acidic residues" evidence="9">
    <location>
        <begin position="373"/>
        <end position="385"/>
    </location>
</feature>
<organism evidence="12 13">
    <name type="scientific">Clonostachys rhizophaga</name>
    <dbReference type="NCBI Taxonomy" id="160324"/>
    <lineage>
        <taxon>Eukaryota</taxon>
        <taxon>Fungi</taxon>
        <taxon>Dikarya</taxon>
        <taxon>Ascomycota</taxon>
        <taxon>Pezizomycotina</taxon>
        <taxon>Sordariomycetes</taxon>
        <taxon>Hypocreomycetidae</taxon>
        <taxon>Hypocreales</taxon>
        <taxon>Bionectriaceae</taxon>
        <taxon>Clonostachys</taxon>
    </lineage>
</organism>
<dbReference type="PANTHER" id="PTHR13184">
    <property type="entry name" value="37S RIBOSOMAL PROTEIN S22"/>
    <property type="match status" value="1"/>
</dbReference>
<feature type="region of interest" description="Disordered" evidence="9">
    <location>
        <begin position="469"/>
        <end position="489"/>
    </location>
</feature>
<dbReference type="PRINTS" id="PR00421">
    <property type="entry name" value="THIOREDOXIN"/>
</dbReference>
<dbReference type="SUPFAM" id="SSF53335">
    <property type="entry name" value="S-adenosyl-L-methionine-dependent methyltransferases"/>
    <property type="match status" value="1"/>
</dbReference>
<dbReference type="GO" id="GO:0046872">
    <property type="term" value="F:metal ion binding"/>
    <property type="evidence" value="ECO:0007669"/>
    <property type="project" value="UniProtKB-KW"/>
</dbReference>
<dbReference type="CDD" id="cd02947">
    <property type="entry name" value="TRX_family"/>
    <property type="match status" value="1"/>
</dbReference>
<protein>
    <recommendedName>
        <fullName evidence="11">Thioredoxin domain-containing protein</fullName>
    </recommendedName>
</protein>
<feature type="domain" description="Thioredoxin" evidence="11">
    <location>
        <begin position="1"/>
        <end position="109"/>
    </location>
</feature>
<dbReference type="Proteomes" id="UP000696573">
    <property type="component" value="Unassembled WGS sequence"/>
</dbReference>
<sequence length="1042" mass="116156">MSGPISIGSTGEWHSLLGSTNVVIVDFYADWCGPCKMIGPHFDRLAKEHSRPKKMAFAKVNVDHQATIAKTYGVSAMPTFKIFHGTECVETLKGADPSSLSSAISKAVKLSDTTPAGKPTEAFSKPGRTLGGPGGGKKAAAGSGFGLPRNFSVFGALNMVVLFIGLYFVTLFSFDALAAAENSWFNKHRKAQDIRANLGSSSTKLGANAFCKMLSSRGIRNACSKRHLSTTLLIRSHSILSQSAYSPSIAFTHLDQFQARNRLQSRFLSTSKCARQEAAATAASESSNPVEQVVRDAKQRFRDTLPKNYLNDEEYALYVRLYGPPLRETNPEDVGIHMHADMGRSETPGKSQPDNEATLLREVEGRYEEVAYHIPPKEAAGEDRSTTQAEETGLESNETRPAALEPQELIEKPPTYVESVARSQREHDALQKLVQQFEETQKEQQEAEARTLLDEVEVENLQRVEEVSWPAREETAAEEEEYEHGSARQRYHPLTEAGRFHGTPIEVLLPQEELVQPITDLLRRTHVDHVREAAESVYGGPGLPLSPEMVLKRRSGHMGGVGLLADQHHMTEIEADAFLAGFMPAAYASILSTVREVRKRLGSDWIQSKLKNKGEGLSVLDAGAGGAGLLAWEQVLNAEWDLLIDQGEVRGHQPPGRKTVIATSERLRNRLKTFLHDTTFLPRMPDYEHSGEMRGPRLEGGSQQQPRKSYDIIISSHLFLREKESHRRQAILNNLWHLLKKDGGVLIIIEKAHPRGFEAVAHARDTILNQFLLTPSGESRIAPEDFNPTWHREPEPGHVIAPCTNQDTCPMYPEPGKSVGRKDFCHFSQRFVRPSFYNQMLRKKVDNRGEVEFSYVAVQRGVSRQGALSGKEATQLAKKGYEKSEEQPDMQSLPRLILPAIKRKGHVSMDVCTPAGTIERWTVPKSFSKLAYRDARKSRWGDLWALGAKSHTKKEVRAGVADDGGKRASAEVRQPRTTRVDMDEDGTTETVLHDRKSKGRKRQQDLLAELKRIHAEGDRLLGEEIDAEVIGEDPELERHRRH</sequence>
<dbReference type="Pfam" id="PF09243">
    <property type="entry name" value="Rsm22"/>
    <property type="match status" value="1"/>
</dbReference>
<accession>A0A9N9YMY8</accession>
<dbReference type="GO" id="GO:0051536">
    <property type="term" value="F:iron-sulfur cluster binding"/>
    <property type="evidence" value="ECO:0007669"/>
    <property type="project" value="UniProtKB-KW"/>
</dbReference>
<dbReference type="SUPFAM" id="SSF52833">
    <property type="entry name" value="Thioredoxin-like"/>
    <property type="match status" value="1"/>
</dbReference>
<keyword evidence="13" id="KW-1185">Reference proteome</keyword>
<dbReference type="InterPro" id="IPR017937">
    <property type="entry name" value="Thioredoxin_CS"/>
</dbReference>
<gene>
    <name evidence="12" type="ORF">CRHIZ90672A_00015186</name>
</gene>